<name>A0ABV3U6A2_9GAMM</name>
<sequence length="76" mass="8341">MKNSLLDLNNHLFCALERLNDEKLKGDKLTEELNRSKAITGIAREAVANAKVMLEAQIALGGGNRPLPTVFGLEHK</sequence>
<gene>
    <name evidence="1" type="ORF">AB4876_09300</name>
</gene>
<dbReference type="Proteomes" id="UP001557485">
    <property type="component" value="Unassembled WGS sequence"/>
</dbReference>
<evidence type="ECO:0000313" key="1">
    <source>
        <dbReference type="EMBL" id="MEX1669107.1"/>
    </source>
</evidence>
<protein>
    <recommendedName>
        <fullName evidence="3">Phage protein</fullName>
    </recommendedName>
</protein>
<accession>A0ABV3U6A2</accession>
<evidence type="ECO:0008006" key="3">
    <source>
        <dbReference type="Google" id="ProtNLM"/>
    </source>
</evidence>
<proteinExistence type="predicted"/>
<organism evidence="1 2">
    <name type="scientific">Zhongshania guokunii</name>
    <dbReference type="NCBI Taxonomy" id="641783"/>
    <lineage>
        <taxon>Bacteria</taxon>
        <taxon>Pseudomonadati</taxon>
        <taxon>Pseudomonadota</taxon>
        <taxon>Gammaproteobacteria</taxon>
        <taxon>Cellvibrionales</taxon>
        <taxon>Spongiibacteraceae</taxon>
        <taxon>Zhongshania</taxon>
    </lineage>
</organism>
<dbReference type="RefSeq" id="WP_368381375.1">
    <property type="nucleotide sequence ID" value="NZ_JBFRYA010000007.1"/>
</dbReference>
<reference evidence="1 2" key="1">
    <citation type="journal article" date="2011" name="Int. J. Syst. Evol. Microbiol.">
        <title>Zhongshania antarctica gen. nov., sp. nov. and Zhongshania guokunii sp. nov., gammaproteobacteria respectively isolated from coastal attached (fast) ice and surface seawater of the Antarctic.</title>
        <authorList>
            <person name="Li H.J."/>
            <person name="Zhang X.Y."/>
            <person name="Chen C.X."/>
            <person name="Zhang Y.J."/>
            <person name="Gao Z.M."/>
            <person name="Yu Y."/>
            <person name="Chen X.L."/>
            <person name="Chen B."/>
            <person name="Zhang Y.Z."/>
        </authorList>
    </citation>
    <scope>NUCLEOTIDE SEQUENCE [LARGE SCALE GENOMIC DNA]</scope>
    <source>
        <strain evidence="1 2">ZS6-22T</strain>
    </source>
</reference>
<keyword evidence="2" id="KW-1185">Reference proteome</keyword>
<dbReference type="EMBL" id="JBFRYA010000007">
    <property type="protein sequence ID" value="MEX1669107.1"/>
    <property type="molecule type" value="Genomic_DNA"/>
</dbReference>
<comment type="caution">
    <text evidence="1">The sequence shown here is derived from an EMBL/GenBank/DDBJ whole genome shotgun (WGS) entry which is preliminary data.</text>
</comment>
<evidence type="ECO:0000313" key="2">
    <source>
        <dbReference type="Proteomes" id="UP001557485"/>
    </source>
</evidence>